<dbReference type="PROSITE" id="PS00130">
    <property type="entry name" value="U_DNA_GLYCOSYLASE"/>
    <property type="match status" value="1"/>
</dbReference>
<protein>
    <recommendedName>
        <fullName evidence="5 9">Uracil-DNA glycosylase</fullName>
        <shortName evidence="9">UDG</shortName>
        <ecNumber evidence="4 9">3.2.2.27</ecNumber>
    </recommendedName>
</protein>
<dbReference type="HAMAP" id="MF_00148">
    <property type="entry name" value="UDG"/>
    <property type="match status" value="1"/>
</dbReference>
<evidence type="ECO:0000256" key="4">
    <source>
        <dbReference type="ARBA" id="ARBA00012030"/>
    </source>
</evidence>
<keyword evidence="6 9" id="KW-0227">DNA damage</keyword>
<evidence type="ECO:0000256" key="9">
    <source>
        <dbReference type="HAMAP-Rule" id="MF_00148"/>
    </source>
</evidence>
<keyword evidence="14" id="KW-1185">Reference proteome</keyword>
<keyword evidence="13" id="KW-0326">Glycosidase</keyword>
<dbReference type="NCBIfam" id="NF003589">
    <property type="entry name" value="PRK05254.1-2"/>
    <property type="match status" value="1"/>
</dbReference>
<evidence type="ECO:0000259" key="12">
    <source>
        <dbReference type="SMART" id="SM00986"/>
    </source>
</evidence>
<evidence type="ECO:0000256" key="5">
    <source>
        <dbReference type="ARBA" id="ARBA00018429"/>
    </source>
</evidence>
<comment type="function">
    <text evidence="2 9 11">Excises uracil residues from the DNA which can arise as a result of misincorporation of dUMP residues by DNA polymerase or due to deamination of cytosine.</text>
</comment>
<dbReference type="NCBIfam" id="NF003592">
    <property type="entry name" value="PRK05254.1-5"/>
    <property type="match status" value="1"/>
</dbReference>
<dbReference type="Proteomes" id="UP000604730">
    <property type="component" value="Unassembled WGS sequence"/>
</dbReference>
<feature type="domain" description="Uracil-DNA glycosylase-like" evidence="12">
    <location>
        <begin position="49"/>
        <end position="209"/>
    </location>
</feature>
<evidence type="ECO:0000256" key="6">
    <source>
        <dbReference type="ARBA" id="ARBA00022763"/>
    </source>
</evidence>
<evidence type="ECO:0000256" key="2">
    <source>
        <dbReference type="ARBA" id="ARBA00002631"/>
    </source>
</evidence>
<dbReference type="SMART" id="SM00987">
    <property type="entry name" value="UreE_C"/>
    <property type="match status" value="1"/>
</dbReference>
<dbReference type="NCBIfam" id="TIGR00628">
    <property type="entry name" value="ung"/>
    <property type="match status" value="1"/>
</dbReference>
<dbReference type="RefSeq" id="WP_208429400.1">
    <property type="nucleotide sequence ID" value="NZ_JAEPRJ010000001.1"/>
</dbReference>
<keyword evidence="8 9" id="KW-0234">DNA repair</keyword>
<comment type="subcellular location">
    <subcellularLocation>
        <location evidence="9">Cytoplasm</location>
    </subcellularLocation>
</comment>
<evidence type="ECO:0000256" key="7">
    <source>
        <dbReference type="ARBA" id="ARBA00022801"/>
    </source>
</evidence>
<gene>
    <name evidence="9" type="primary">ung</name>
    <name evidence="13" type="ORF">JJN12_09170</name>
</gene>
<evidence type="ECO:0000256" key="8">
    <source>
        <dbReference type="ARBA" id="ARBA00023204"/>
    </source>
</evidence>
<feature type="active site" description="Proton acceptor" evidence="9 10">
    <location>
        <position position="64"/>
    </location>
</feature>
<dbReference type="Pfam" id="PF03167">
    <property type="entry name" value="UDG"/>
    <property type="match status" value="1"/>
</dbReference>
<dbReference type="SUPFAM" id="SSF52141">
    <property type="entry name" value="Uracil-DNA glycosylase-like"/>
    <property type="match status" value="1"/>
</dbReference>
<keyword evidence="7 9" id="KW-0378">Hydrolase</keyword>
<dbReference type="Gene3D" id="3.40.470.10">
    <property type="entry name" value="Uracil-DNA glycosylase-like domain"/>
    <property type="match status" value="1"/>
</dbReference>
<evidence type="ECO:0000313" key="13">
    <source>
        <dbReference type="EMBL" id="MBK5897944.1"/>
    </source>
</evidence>
<evidence type="ECO:0000256" key="10">
    <source>
        <dbReference type="PROSITE-ProRule" id="PRU10072"/>
    </source>
</evidence>
<dbReference type="NCBIfam" id="NF003588">
    <property type="entry name" value="PRK05254.1-1"/>
    <property type="match status" value="1"/>
</dbReference>
<dbReference type="PANTHER" id="PTHR11264">
    <property type="entry name" value="URACIL-DNA GLYCOSYLASE"/>
    <property type="match status" value="1"/>
</dbReference>
<sequence>MGSVTNDWLPVVEAETKKEYYRNLYAFLKDEYSHHIIYPKSDDIFNALHLTPLSQVKVVILGQDPYHEPGQAEGLSFSVPKGEKIPPSLQNIYKELQAELGLNIPETGSLRKWARQGVLLLNTLLTVRAHEAFSHKGRGWEYFTDALIRAVNKEDRPIVYLLWGKAARDKKEMLSNPKHLILESAHPSPLSAHRGFMGNGHFKRANEFLTAHGAEPIDWQLED</sequence>
<organism evidence="13 14">
    <name type="scientific">Catonella massiliensis</name>
    <dbReference type="NCBI Taxonomy" id="2799636"/>
    <lineage>
        <taxon>Bacteria</taxon>
        <taxon>Bacillati</taxon>
        <taxon>Bacillota</taxon>
        <taxon>Clostridia</taxon>
        <taxon>Lachnospirales</taxon>
        <taxon>Lachnospiraceae</taxon>
        <taxon>Catonella</taxon>
    </lineage>
</organism>
<accession>A0ABS1J225</accession>
<reference evidence="13 14" key="1">
    <citation type="submission" date="2021-01" db="EMBL/GenBank/DDBJ databases">
        <title>Isolation and description of Catonella massiliensis sp. nov., a novel Catonella species, isolated from a stable periodontitis subject.</title>
        <authorList>
            <person name="Antezack A."/>
            <person name="Boxberger M."/>
            <person name="La Scola B."/>
            <person name="Monnet-Corti V."/>
        </authorList>
    </citation>
    <scope>NUCLEOTIDE SEQUENCE [LARGE SCALE GENOMIC DNA]</scope>
    <source>
        <strain evidence="13 14">Marseille-Q4567</strain>
    </source>
</reference>
<dbReference type="EMBL" id="JAEPRJ010000001">
    <property type="protein sequence ID" value="MBK5897944.1"/>
    <property type="molecule type" value="Genomic_DNA"/>
</dbReference>
<evidence type="ECO:0000256" key="3">
    <source>
        <dbReference type="ARBA" id="ARBA00008184"/>
    </source>
</evidence>
<dbReference type="SMART" id="SM00986">
    <property type="entry name" value="UDG"/>
    <property type="match status" value="1"/>
</dbReference>
<comment type="caution">
    <text evidence="13">The sequence shown here is derived from an EMBL/GenBank/DDBJ whole genome shotgun (WGS) entry which is preliminary data.</text>
</comment>
<dbReference type="PANTHER" id="PTHR11264:SF0">
    <property type="entry name" value="URACIL-DNA GLYCOSYLASE"/>
    <property type="match status" value="1"/>
</dbReference>
<dbReference type="InterPro" id="IPR005122">
    <property type="entry name" value="Uracil-DNA_glycosylase-like"/>
</dbReference>
<dbReference type="EC" id="3.2.2.27" evidence="4 9"/>
<comment type="catalytic activity">
    <reaction evidence="1 9 11">
        <text>Hydrolyzes single-stranded DNA or mismatched double-stranded DNA and polynucleotides, releasing free uracil.</text>
        <dbReference type="EC" id="3.2.2.27"/>
    </reaction>
</comment>
<evidence type="ECO:0000256" key="11">
    <source>
        <dbReference type="RuleBase" id="RU003780"/>
    </source>
</evidence>
<proteinExistence type="inferred from homology"/>
<dbReference type="InterPro" id="IPR002043">
    <property type="entry name" value="UDG_fam1"/>
</dbReference>
<keyword evidence="9" id="KW-0963">Cytoplasm</keyword>
<name>A0ABS1J225_9FIRM</name>
<evidence type="ECO:0000313" key="14">
    <source>
        <dbReference type="Proteomes" id="UP000604730"/>
    </source>
</evidence>
<dbReference type="InterPro" id="IPR018085">
    <property type="entry name" value="Ura-DNA_Glyclase_AS"/>
</dbReference>
<dbReference type="InterPro" id="IPR036895">
    <property type="entry name" value="Uracil-DNA_glycosylase-like_sf"/>
</dbReference>
<dbReference type="CDD" id="cd10027">
    <property type="entry name" value="UDG-F1-like"/>
    <property type="match status" value="1"/>
</dbReference>
<evidence type="ECO:0000256" key="1">
    <source>
        <dbReference type="ARBA" id="ARBA00001400"/>
    </source>
</evidence>
<dbReference type="GO" id="GO:0004844">
    <property type="term" value="F:uracil DNA N-glycosylase activity"/>
    <property type="evidence" value="ECO:0007669"/>
    <property type="project" value="UniProtKB-EC"/>
</dbReference>
<dbReference type="NCBIfam" id="NF003591">
    <property type="entry name" value="PRK05254.1-4"/>
    <property type="match status" value="1"/>
</dbReference>
<comment type="similarity">
    <text evidence="3 9 11">Belongs to the uracil-DNA glycosylase (UDG) superfamily. UNG family.</text>
</comment>